<dbReference type="Pfam" id="PF00445">
    <property type="entry name" value="Ribonuclease_T2"/>
    <property type="match status" value="1"/>
</dbReference>
<feature type="chain" id="PRO_5046777272" evidence="3">
    <location>
        <begin position="26"/>
        <end position="222"/>
    </location>
</feature>
<keyword evidence="3" id="KW-0732">Signal</keyword>
<dbReference type="PROSITE" id="PS00530">
    <property type="entry name" value="RNASE_T2_1"/>
    <property type="match status" value="1"/>
</dbReference>
<dbReference type="InterPro" id="IPR018188">
    <property type="entry name" value="RNase_T2_His_AS_1"/>
</dbReference>
<dbReference type="EMBL" id="JACJSI010000018">
    <property type="protein sequence ID" value="MBD2530284.1"/>
    <property type="molecule type" value="Genomic_DNA"/>
</dbReference>
<proteinExistence type="inferred from homology"/>
<keyword evidence="5" id="KW-1185">Reference proteome</keyword>
<evidence type="ECO:0000256" key="2">
    <source>
        <dbReference type="RuleBase" id="RU004328"/>
    </source>
</evidence>
<name>A0ABR8DLZ9_9NOSO</name>
<dbReference type="InterPro" id="IPR033130">
    <property type="entry name" value="RNase_T2_His_AS_2"/>
</dbReference>
<feature type="signal peptide" evidence="3">
    <location>
        <begin position="1"/>
        <end position="25"/>
    </location>
</feature>
<comment type="caution">
    <text evidence="4">The sequence shown here is derived from an EMBL/GenBank/DDBJ whole genome shotgun (WGS) entry which is preliminary data.</text>
</comment>
<evidence type="ECO:0000313" key="4">
    <source>
        <dbReference type="EMBL" id="MBD2530284.1"/>
    </source>
</evidence>
<dbReference type="Gene3D" id="3.90.730.10">
    <property type="entry name" value="Ribonuclease T2-like"/>
    <property type="match status" value="1"/>
</dbReference>
<protein>
    <submittedName>
        <fullName evidence="4">Ribonuclease</fullName>
    </submittedName>
</protein>
<accession>A0ABR8DLZ9</accession>
<evidence type="ECO:0000313" key="5">
    <source>
        <dbReference type="Proteomes" id="UP000623440"/>
    </source>
</evidence>
<dbReference type="PANTHER" id="PTHR11240:SF22">
    <property type="entry name" value="RIBONUCLEASE T2"/>
    <property type="match status" value="1"/>
</dbReference>
<dbReference type="Proteomes" id="UP000623440">
    <property type="component" value="Unassembled WGS sequence"/>
</dbReference>
<evidence type="ECO:0000256" key="3">
    <source>
        <dbReference type="SAM" id="SignalP"/>
    </source>
</evidence>
<dbReference type="RefSeq" id="WP_190940840.1">
    <property type="nucleotide sequence ID" value="NZ_JACJSI010000018.1"/>
</dbReference>
<organism evidence="4 5">
    <name type="scientific">Nostoc flagelliforme FACHB-838</name>
    <dbReference type="NCBI Taxonomy" id="2692904"/>
    <lineage>
        <taxon>Bacteria</taxon>
        <taxon>Bacillati</taxon>
        <taxon>Cyanobacteriota</taxon>
        <taxon>Cyanophyceae</taxon>
        <taxon>Nostocales</taxon>
        <taxon>Nostocaceae</taxon>
        <taxon>Nostoc</taxon>
    </lineage>
</organism>
<comment type="similarity">
    <text evidence="1 2">Belongs to the RNase T2 family.</text>
</comment>
<dbReference type="InterPro" id="IPR036430">
    <property type="entry name" value="RNase_T2-like_sf"/>
</dbReference>
<dbReference type="PANTHER" id="PTHR11240">
    <property type="entry name" value="RIBONUCLEASE T2"/>
    <property type="match status" value="1"/>
</dbReference>
<evidence type="ECO:0000256" key="1">
    <source>
        <dbReference type="ARBA" id="ARBA00007469"/>
    </source>
</evidence>
<reference evidence="4 5" key="1">
    <citation type="journal article" date="2020" name="ISME J.">
        <title>Comparative genomics reveals insights into cyanobacterial evolution and habitat adaptation.</title>
        <authorList>
            <person name="Chen M.Y."/>
            <person name="Teng W.K."/>
            <person name="Zhao L."/>
            <person name="Hu C.X."/>
            <person name="Zhou Y.K."/>
            <person name="Han B.P."/>
            <person name="Song L.R."/>
            <person name="Shu W.S."/>
        </authorList>
    </citation>
    <scope>NUCLEOTIDE SEQUENCE [LARGE SCALE GENOMIC DNA]</scope>
    <source>
        <strain evidence="4 5">FACHB-838</strain>
    </source>
</reference>
<dbReference type="PROSITE" id="PS00531">
    <property type="entry name" value="RNASE_T2_2"/>
    <property type="match status" value="1"/>
</dbReference>
<gene>
    <name evidence="4" type="ORF">H6G97_12160</name>
</gene>
<dbReference type="SUPFAM" id="SSF55895">
    <property type="entry name" value="Ribonuclease Rh-like"/>
    <property type="match status" value="1"/>
</dbReference>
<sequence length="222" mass="24793">MQIKKLFIASSLLITSFFIPNAAIAQNRGTPGKFDFYILTLSWSPDYCATNNTPDPQQCASGRKLGFVLHGLWPQYQVGYPVNCSTQKLPLEVKRRFPSLFPSAKLYDHEWEKHGTCSGKTPAEYLALSKKLKDAIAIPAAYNRPAKPVRTTITNFKNSFVSANNKMTPDGIAPFCSGSGRFLREVFFCSSKNGEPRICSAEILKRSQKSCGQPDFLLRNVR</sequence>
<dbReference type="InterPro" id="IPR001568">
    <property type="entry name" value="RNase_T2-like"/>
</dbReference>